<dbReference type="EMBL" id="ML208372">
    <property type="protein sequence ID" value="TFK67566.1"/>
    <property type="molecule type" value="Genomic_DNA"/>
</dbReference>
<sequence>MSPSSSLSLLFLSVLSLVSFASASSACLAFDTNWDLLAFGFGGKDFNVGTQDSWSSSGHPTDITTSGRPPFDGPNATCYLSQFFNAVYVLGADTSDAAAIYIYDATAKSWSKQETTPGNFNPSSFNAILDHDTNVFYALSGGTLFSLDMGSLKTATGNPIPWDNVQTPAFAASGYQPVMALAQNHVHFLNVPGLSAGQAQIFVIHFSYVQPNPQLYQPAFPASHGQAASFFLDSGVQQQFAFIPDDGSATWVINVETNTTQSLAGPSSKDPKATYFASTNSLVQLTSDGTVSFLPFDGTSTPANAQASWSKISKLSNLVQSGSTSNSSSHPSGTSAGAPSASKSAGSNSSARMRFTSDIVALITFVSGCLAVTLV</sequence>
<proteinExistence type="predicted"/>
<evidence type="ECO:0000313" key="1">
    <source>
        <dbReference type="EMBL" id="TFK67566.1"/>
    </source>
</evidence>
<reference evidence="1 2" key="1">
    <citation type="journal article" date="2019" name="Nat. Ecol. Evol.">
        <title>Megaphylogeny resolves global patterns of mushroom evolution.</title>
        <authorList>
            <person name="Varga T."/>
            <person name="Krizsan K."/>
            <person name="Foldi C."/>
            <person name="Dima B."/>
            <person name="Sanchez-Garcia M."/>
            <person name="Sanchez-Ramirez S."/>
            <person name="Szollosi G.J."/>
            <person name="Szarkandi J.G."/>
            <person name="Papp V."/>
            <person name="Albert L."/>
            <person name="Andreopoulos W."/>
            <person name="Angelini C."/>
            <person name="Antonin V."/>
            <person name="Barry K.W."/>
            <person name="Bougher N.L."/>
            <person name="Buchanan P."/>
            <person name="Buyck B."/>
            <person name="Bense V."/>
            <person name="Catcheside P."/>
            <person name="Chovatia M."/>
            <person name="Cooper J."/>
            <person name="Damon W."/>
            <person name="Desjardin D."/>
            <person name="Finy P."/>
            <person name="Geml J."/>
            <person name="Haridas S."/>
            <person name="Hughes K."/>
            <person name="Justo A."/>
            <person name="Karasinski D."/>
            <person name="Kautmanova I."/>
            <person name="Kiss B."/>
            <person name="Kocsube S."/>
            <person name="Kotiranta H."/>
            <person name="LaButti K.M."/>
            <person name="Lechner B.E."/>
            <person name="Liimatainen K."/>
            <person name="Lipzen A."/>
            <person name="Lukacs Z."/>
            <person name="Mihaltcheva S."/>
            <person name="Morgado L.N."/>
            <person name="Niskanen T."/>
            <person name="Noordeloos M.E."/>
            <person name="Ohm R.A."/>
            <person name="Ortiz-Santana B."/>
            <person name="Ovrebo C."/>
            <person name="Racz N."/>
            <person name="Riley R."/>
            <person name="Savchenko A."/>
            <person name="Shiryaev A."/>
            <person name="Soop K."/>
            <person name="Spirin V."/>
            <person name="Szebenyi C."/>
            <person name="Tomsovsky M."/>
            <person name="Tulloss R.E."/>
            <person name="Uehling J."/>
            <person name="Grigoriev I.V."/>
            <person name="Vagvolgyi C."/>
            <person name="Papp T."/>
            <person name="Martin F.M."/>
            <person name="Miettinen O."/>
            <person name="Hibbett D.S."/>
            <person name="Nagy L.G."/>
        </authorList>
    </citation>
    <scope>NUCLEOTIDE SEQUENCE [LARGE SCALE GENOMIC DNA]</scope>
    <source>
        <strain evidence="1 2">NL-1719</strain>
    </source>
</reference>
<protein>
    <submittedName>
        <fullName evidence="1">Uncharacterized protein</fullName>
    </submittedName>
</protein>
<name>A0ACD3APA7_9AGAR</name>
<accession>A0ACD3APA7</accession>
<gene>
    <name evidence="1" type="ORF">BDN72DRAFT_770599</name>
</gene>
<dbReference type="Proteomes" id="UP000308600">
    <property type="component" value="Unassembled WGS sequence"/>
</dbReference>
<organism evidence="1 2">
    <name type="scientific">Pluteus cervinus</name>
    <dbReference type="NCBI Taxonomy" id="181527"/>
    <lineage>
        <taxon>Eukaryota</taxon>
        <taxon>Fungi</taxon>
        <taxon>Dikarya</taxon>
        <taxon>Basidiomycota</taxon>
        <taxon>Agaricomycotina</taxon>
        <taxon>Agaricomycetes</taxon>
        <taxon>Agaricomycetidae</taxon>
        <taxon>Agaricales</taxon>
        <taxon>Pluteineae</taxon>
        <taxon>Pluteaceae</taxon>
        <taxon>Pluteus</taxon>
    </lineage>
</organism>
<keyword evidence="2" id="KW-1185">Reference proteome</keyword>
<evidence type="ECO:0000313" key="2">
    <source>
        <dbReference type="Proteomes" id="UP000308600"/>
    </source>
</evidence>